<dbReference type="PROSITE" id="PS00092">
    <property type="entry name" value="N6_MTASE"/>
    <property type="match status" value="1"/>
</dbReference>
<accession>A0A0C6P660</accession>
<feature type="region of interest" description="Disordered" evidence="1">
    <location>
        <begin position="1"/>
        <end position="27"/>
    </location>
</feature>
<dbReference type="GeneID" id="56481013"/>
<sequence length="731" mass="78104">MPPPSRKPAAPRRVRRPAAAPVPRLAPVAGPGRLIDEGLSFYEASLAGKAERYGRGETPHTIHVWWARRPHSAMRALVYAALRAPADKRAAARLSELGATPVPQPGLLAEAAAELAGQYGGAPRVLDMFGGGGTIAFEAALLGCDAHSIDVNELAVFLQQANLTYGATLDHGLLKQLAHRHGQAVLQRLARRTETLYPLRGRLASQAEKPIVYLWTYRHACPQCGYAYTLSRRPWLSKKAGKALAMVATPGPDGDGVDMVSLPDGEPPPSRWAGRGATACPRCSATATPGIADSADHCVAVVTSAGVGKQFALRDDALPAAGLLREQEETLLQRTGLALPATTLPAWSGIVNPALYGMRGHADLFNPRQRLVTLMLLEELLAEHRTLQAAHGADVARFVSASLSGLIDQMVDWNCRLSMWIPQNEQVGRAFCGPGVAMLWDYAEVDPVGTGPGNLHAKLERICAGIDALALLRRPVQVQRASAAALPYPDDSFDAIVTDPPYYDNIFYSVLADFFYAWKKPLIDAIENRPTTPPHAPTANSGHDELVASRQRAGGSARAAHDEYCARLGQALREAARVLKPDGLLAFVYSHASVLGWAALVTAFRAAPFTINSVQPLSIERKARPRALASEAVNTCTTFVARRAQAPRPVLARAALQAQFDAILRGGLHRSLLRAGWHEHDAGVALIAQGVALLANCAAVEDADTAALIVDLAGQVSALLPGFSIKQRASL</sequence>
<evidence type="ECO:0000259" key="2">
    <source>
        <dbReference type="Pfam" id="PF06634"/>
    </source>
</evidence>
<dbReference type="KEGG" id="bbh:BN112_3110"/>
<name>A0A0C6P660_BORBO</name>
<protein>
    <submittedName>
        <fullName evidence="3">Putative DNA methylase</fullName>
    </submittedName>
</protein>
<feature type="compositionally biased region" description="Low complexity" evidence="1">
    <location>
        <begin position="17"/>
        <end position="27"/>
    </location>
</feature>
<evidence type="ECO:0000313" key="3">
    <source>
        <dbReference type="EMBL" id="CCJ55027.1"/>
    </source>
</evidence>
<dbReference type="GO" id="GO:0008168">
    <property type="term" value="F:methyltransferase activity"/>
    <property type="evidence" value="ECO:0007669"/>
    <property type="project" value="UniProtKB-KW"/>
</dbReference>
<dbReference type="Proteomes" id="UP000007564">
    <property type="component" value="Chromosome"/>
</dbReference>
<dbReference type="HOGENOM" id="CLU_007795_1_0_4"/>
<dbReference type="PIRSF" id="PIRSF009427">
    <property type="entry name" value="UCP009427_DNAmts"/>
    <property type="match status" value="1"/>
</dbReference>
<dbReference type="EMBL" id="HE965806">
    <property type="protein sequence ID" value="CCJ55027.1"/>
    <property type="molecule type" value="Genomic_DNA"/>
</dbReference>
<dbReference type="InterPro" id="IPR029063">
    <property type="entry name" value="SAM-dependent_MTases_sf"/>
</dbReference>
<dbReference type="SUPFAM" id="SSF53335">
    <property type="entry name" value="S-adenosyl-L-methionine-dependent methyltransferases"/>
    <property type="match status" value="1"/>
</dbReference>
<gene>
    <name evidence="3" type="ORF">BN112_3110</name>
</gene>
<organism evidence="3 4">
    <name type="scientific">Bordetella bronchiseptica 253</name>
    <dbReference type="NCBI Taxonomy" id="568707"/>
    <lineage>
        <taxon>Bacteria</taxon>
        <taxon>Pseudomonadati</taxon>
        <taxon>Pseudomonadota</taxon>
        <taxon>Betaproteobacteria</taxon>
        <taxon>Burkholderiales</taxon>
        <taxon>Alcaligenaceae</taxon>
        <taxon>Bordetella</taxon>
    </lineage>
</organism>
<keyword evidence="3" id="KW-0489">Methyltransferase</keyword>
<dbReference type="GO" id="GO:0003676">
    <property type="term" value="F:nucleic acid binding"/>
    <property type="evidence" value="ECO:0007669"/>
    <property type="project" value="InterPro"/>
</dbReference>
<reference evidence="3 4" key="1">
    <citation type="journal article" date="2012" name="BMC Genomics">
        <title>Comparative genomics of the classical Bordetella subspecies: the evolution and exchange of virulence-associated diversity amongst closely related pathogens.</title>
        <authorList>
            <person name="Park J."/>
            <person name="Zhang Y."/>
            <person name="Buboltz A.M."/>
            <person name="Zhang X."/>
            <person name="Schuster S.C."/>
            <person name="Ahuja U."/>
            <person name="Liu M."/>
            <person name="Miller J.F."/>
            <person name="Sebaihia M."/>
            <person name="Bentley S.D."/>
            <person name="Parkhill J."/>
            <person name="Harvill E.T."/>
        </authorList>
    </citation>
    <scope>NUCLEOTIDE SEQUENCE [LARGE SCALE GENOMIC DNA]</scope>
    <source>
        <strain evidence="3 4">253</strain>
    </source>
</reference>
<dbReference type="Pfam" id="PF06634">
    <property type="entry name" value="DUF1156"/>
    <property type="match status" value="1"/>
</dbReference>
<keyword evidence="3" id="KW-0808">Transferase</keyword>
<dbReference type="InterPro" id="IPR002052">
    <property type="entry name" value="DNA_methylase_N6_adenine_CS"/>
</dbReference>
<proteinExistence type="predicted"/>
<dbReference type="RefSeq" id="WP_003807447.1">
    <property type="nucleotide sequence ID" value="NC_019382.1"/>
</dbReference>
<evidence type="ECO:0000313" key="4">
    <source>
        <dbReference type="Proteomes" id="UP000007564"/>
    </source>
</evidence>
<dbReference type="InterPro" id="IPR009537">
    <property type="entry name" value="DUF1156"/>
</dbReference>
<dbReference type="GO" id="GO:0032259">
    <property type="term" value="P:methylation"/>
    <property type="evidence" value="ECO:0007669"/>
    <property type="project" value="UniProtKB-KW"/>
</dbReference>
<dbReference type="InterPro" id="IPR014455">
    <property type="entry name" value="N6_adenine_Mtase_MK1259"/>
</dbReference>
<dbReference type="AlphaFoldDB" id="A0A0C6P660"/>
<feature type="domain" description="DUF1156" evidence="2">
    <location>
        <begin position="51"/>
        <end position="82"/>
    </location>
</feature>
<dbReference type="OrthoDB" id="3197274at2"/>
<dbReference type="Gene3D" id="3.40.50.150">
    <property type="entry name" value="Vaccinia Virus protein VP39"/>
    <property type="match status" value="2"/>
</dbReference>
<evidence type="ECO:0000256" key="1">
    <source>
        <dbReference type="SAM" id="MobiDB-lite"/>
    </source>
</evidence>